<dbReference type="AlphaFoldDB" id="A0A375FH71"/>
<evidence type="ECO:0000313" key="1">
    <source>
        <dbReference type="EMBL" id="SPD49131.1"/>
    </source>
</evidence>
<gene>
    <name evidence="1" type="ORF">CBM2612_P0476</name>
</gene>
<name>A0A375FH71_9BURK</name>
<sequence length="44" mass="4835">MVCYRNAAGQSWGGGRHARLSAADGQYGAEIYIATFVFEQKLIK</sequence>
<protein>
    <submittedName>
        <fullName evidence="1">Uncharacterized protein</fullName>
    </submittedName>
</protein>
<reference evidence="1" key="1">
    <citation type="submission" date="2018-01" db="EMBL/GenBank/DDBJ databases">
        <authorList>
            <person name="Gaut B.S."/>
            <person name="Morton B.R."/>
            <person name="Clegg M.T."/>
            <person name="Duvall M.R."/>
        </authorList>
    </citation>
    <scope>NUCLEOTIDE SEQUENCE</scope>
    <source>
        <strain evidence="1">Cupriavidus taiwanensis STM 8555</strain>
    </source>
</reference>
<proteinExistence type="predicted"/>
<organism evidence="1">
    <name type="scientific">Cupriavidus taiwanensis</name>
    <dbReference type="NCBI Taxonomy" id="164546"/>
    <lineage>
        <taxon>Bacteria</taxon>
        <taxon>Pseudomonadati</taxon>
        <taxon>Pseudomonadota</taxon>
        <taxon>Betaproteobacteria</taxon>
        <taxon>Burkholderiales</taxon>
        <taxon>Burkholderiaceae</taxon>
        <taxon>Cupriavidus</taxon>
    </lineage>
</organism>
<keyword evidence="1" id="KW-0614">Plasmid</keyword>
<geneLocation type="plasmid" evidence="1">
    <name>I</name>
</geneLocation>
<dbReference type="EMBL" id="LT984809">
    <property type="protein sequence ID" value="SPD49131.1"/>
    <property type="molecule type" value="Genomic_DNA"/>
</dbReference>
<accession>A0A375FH71</accession>